<reference evidence="2" key="1">
    <citation type="submission" date="2020-05" db="EMBL/GenBank/DDBJ databases">
        <title>Mycena genomes resolve the evolution of fungal bioluminescence.</title>
        <authorList>
            <person name="Tsai I.J."/>
        </authorList>
    </citation>
    <scope>NUCLEOTIDE SEQUENCE</scope>
    <source>
        <strain evidence="2">CCC161011</strain>
    </source>
</reference>
<name>A0A8H6YG79_9AGAR</name>
<dbReference type="InterPro" id="IPR036188">
    <property type="entry name" value="FAD/NAD-bd_sf"/>
</dbReference>
<dbReference type="SUPFAM" id="SSF51905">
    <property type="entry name" value="FAD/NAD(P)-binding domain"/>
    <property type="match status" value="3"/>
</dbReference>
<dbReference type="Proteomes" id="UP000620124">
    <property type="component" value="Unassembled WGS sequence"/>
</dbReference>
<evidence type="ECO:0000313" key="3">
    <source>
        <dbReference type="Proteomes" id="UP000620124"/>
    </source>
</evidence>
<sequence length="530" mass="60062">MPKVVVIGAGIGGMSFGIALRRQLGFDDFTIYDKGSDVGGTWRDNVYPGATSDVATHFYSASTDLNPDWSATHTPQAEMYEYWRKLARKYDLYPRMVFNCAVVSAEWKAEEQLYHIVTQDIRTGAQSSTTAKILISALGLLDVPRYPNIAGLTSFQGAMFHSARWDTGVDLQGKRVAVIGNGASAIQFVPLITEDPTVQVTEFCRTANWFKPPTRSNYSSFSKWTFRYVPFVMRAYRLYLYLKSETTYLNIFANPANREKTTVLLTNYIKKTAPKEYHEHLVPDYTLGCKRMLLDTNFLKSLHRPNLTLNWDGIQSIFEEGIVTKNGEKLSFDVIIFGTGFTADKYPLRVVGDTGKTVQEYYDSQSGPKAYLGTTVPGFPNFFIIAGPNLATGHTSAILTEELQERFAQINYILKFVKPILKGLVASFDVTPRATDAYNELIQARLARSVWVQCVSWYRAGGEGKVSSIFPGPMFLYAWWMHAVRWEDYKVNPTSANWERKIWREKWLKCLNPAHYLAVLVGFFVIWISG</sequence>
<accession>A0A8H6YG79</accession>
<evidence type="ECO:0008006" key="4">
    <source>
        <dbReference type="Google" id="ProtNLM"/>
    </source>
</evidence>
<dbReference type="Gene3D" id="3.50.50.60">
    <property type="entry name" value="FAD/NAD(P)-binding domain"/>
    <property type="match status" value="2"/>
</dbReference>
<dbReference type="PANTHER" id="PTHR42877">
    <property type="entry name" value="L-ORNITHINE N(5)-MONOOXYGENASE-RELATED"/>
    <property type="match status" value="1"/>
</dbReference>
<dbReference type="Pfam" id="PF13738">
    <property type="entry name" value="Pyr_redox_3"/>
    <property type="match status" value="1"/>
</dbReference>
<comment type="similarity">
    <text evidence="1">Belongs to the FAD-binding monooxygenase family.</text>
</comment>
<evidence type="ECO:0000256" key="1">
    <source>
        <dbReference type="ARBA" id="ARBA00010139"/>
    </source>
</evidence>
<protein>
    <recommendedName>
        <fullName evidence="4">FAD/NAD(P)-binding domain-containing protein</fullName>
    </recommendedName>
</protein>
<dbReference type="OrthoDB" id="74360at2759"/>
<evidence type="ECO:0000313" key="2">
    <source>
        <dbReference type="EMBL" id="KAF7360618.1"/>
    </source>
</evidence>
<dbReference type="InterPro" id="IPR051209">
    <property type="entry name" value="FAD-bind_Monooxygenase_sf"/>
</dbReference>
<organism evidence="2 3">
    <name type="scientific">Mycena venus</name>
    <dbReference type="NCBI Taxonomy" id="2733690"/>
    <lineage>
        <taxon>Eukaryota</taxon>
        <taxon>Fungi</taxon>
        <taxon>Dikarya</taxon>
        <taxon>Basidiomycota</taxon>
        <taxon>Agaricomycotina</taxon>
        <taxon>Agaricomycetes</taxon>
        <taxon>Agaricomycetidae</taxon>
        <taxon>Agaricales</taxon>
        <taxon>Marasmiineae</taxon>
        <taxon>Mycenaceae</taxon>
        <taxon>Mycena</taxon>
    </lineage>
</organism>
<keyword evidence="3" id="KW-1185">Reference proteome</keyword>
<dbReference type="PANTHER" id="PTHR42877:SF4">
    <property type="entry name" value="FAD_NAD(P)-BINDING DOMAIN-CONTAINING PROTEIN-RELATED"/>
    <property type="match status" value="1"/>
</dbReference>
<proteinExistence type="inferred from homology"/>
<comment type="caution">
    <text evidence="2">The sequence shown here is derived from an EMBL/GenBank/DDBJ whole genome shotgun (WGS) entry which is preliminary data.</text>
</comment>
<dbReference type="AlphaFoldDB" id="A0A8H6YG79"/>
<gene>
    <name evidence="2" type="ORF">MVEN_00793500</name>
</gene>
<dbReference type="EMBL" id="JACAZI010000005">
    <property type="protein sequence ID" value="KAF7360618.1"/>
    <property type="molecule type" value="Genomic_DNA"/>
</dbReference>